<comment type="subcellular location">
    <subcellularLocation>
        <location evidence="1">Cell membrane</location>
        <topology evidence="1">Multi-pass membrane protein</topology>
    </subcellularLocation>
</comment>
<proteinExistence type="inferred from homology"/>
<evidence type="ECO:0000256" key="11">
    <source>
        <dbReference type="ARBA" id="ARBA00023180"/>
    </source>
</evidence>
<keyword evidence="8 14" id="KW-0472">Membrane</keyword>
<comment type="caution">
    <text evidence="16">The sequence shown here is derived from an EMBL/GenBank/DDBJ whole genome shotgun (WGS) entry which is preliminary data.</text>
</comment>
<evidence type="ECO:0000256" key="10">
    <source>
        <dbReference type="ARBA" id="ARBA00023170"/>
    </source>
</evidence>
<evidence type="ECO:0000256" key="13">
    <source>
        <dbReference type="RuleBase" id="RU000688"/>
    </source>
</evidence>
<keyword evidence="12 13" id="KW-0807">Transducer</keyword>
<keyword evidence="2" id="KW-1003">Cell membrane</keyword>
<gene>
    <name evidence="16" type="ORF">SKAU_G00325770</name>
</gene>
<keyword evidence="17" id="KW-1185">Reference proteome</keyword>
<dbReference type="Pfam" id="PF13853">
    <property type="entry name" value="7tm_4"/>
    <property type="match status" value="1"/>
</dbReference>
<dbReference type="Gene3D" id="1.20.1070.10">
    <property type="entry name" value="Rhodopsin 7-helix transmembrane proteins"/>
    <property type="match status" value="1"/>
</dbReference>
<comment type="similarity">
    <text evidence="13">Belongs to the G-protein coupled receptor 1 family.</text>
</comment>
<organism evidence="16 17">
    <name type="scientific">Synaphobranchus kaupii</name>
    <name type="common">Kaup's arrowtooth eel</name>
    <dbReference type="NCBI Taxonomy" id="118154"/>
    <lineage>
        <taxon>Eukaryota</taxon>
        <taxon>Metazoa</taxon>
        <taxon>Chordata</taxon>
        <taxon>Craniata</taxon>
        <taxon>Vertebrata</taxon>
        <taxon>Euteleostomi</taxon>
        <taxon>Actinopterygii</taxon>
        <taxon>Neopterygii</taxon>
        <taxon>Teleostei</taxon>
        <taxon>Anguilliformes</taxon>
        <taxon>Synaphobranchidae</taxon>
        <taxon>Synaphobranchus</taxon>
    </lineage>
</organism>
<keyword evidence="7 13" id="KW-0297">G-protein coupled receptor</keyword>
<dbReference type="PROSITE" id="PS50262">
    <property type="entry name" value="G_PROTEIN_RECEP_F1_2"/>
    <property type="match status" value="1"/>
</dbReference>
<feature type="transmembrane region" description="Helical" evidence="14">
    <location>
        <begin position="208"/>
        <end position="231"/>
    </location>
</feature>
<evidence type="ECO:0000259" key="15">
    <source>
        <dbReference type="PROSITE" id="PS50262"/>
    </source>
</evidence>
<evidence type="ECO:0000256" key="9">
    <source>
        <dbReference type="ARBA" id="ARBA00023157"/>
    </source>
</evidence>
<keyword evidence="9" id="KW-1015">Disulfide bond</keyword>
<keyword evidence="4 13" id="KW-0812">Transmembrane</keyword>
<keyword evidence="6 14" id="KW-1133">Transmembrane helix</keyword>
<evidence type="ECO:0000256" key="12">
    <source>
        <dbReference type="ARBA" id="ARBA00023224"/>
    </source>
</evidence>
<feature type="transmembrane region" description="Helical" evidence="14">
    <location>
        <begin position="143"/>
        <end position="168"/>
    </location>
</feature>
<dbReference type="OrthoDB" id="9975554at2759"/>
<dbReference type="PROSITE" id="PS00237">
    <property type="entry name" value="G_PROTEIN_RECEP_F1_1"/>
    <property type="match status" value="1"/>
</dbReference>
<dbReference type="GO" id="GO:0004984">
    <property type="term" value="F:olfactory receptor activity"/>
    <property type="evidence" value="ECO:0007669"/>
    <property type="project" value="InterPro"/>
</dbReference>
<dbReference type="PRINTS" id="PR00237">
    <property type="entry name" value="GPCRRHODOPSN"/>
</dbReference>
<evidence type="ECO:0000256" key="14">
    <source>
        <dbReference type="SAM" id="Phobius"/>
    </source>
</evidence>
<dbReference type="PANTHER" id="PTHR24242:SF227">
    <property type="entry name" value="OLFACTORY RECEPTOR"/>
    <property type="match status" value="1"/>
</dbReference>
<keyword evidence="11" id="KW-0325">Glycoprotein</keyword>
<evidence type="ECO:0000256" key="8">
    <source>
        <dbReference type="ARBA" id="ARBA00023136"/>
    </source>
</evidence>
<reference evidence="16" key="1">
    <citation type="journal article" date="2023" name="Science">
        <title>Genome structures resolve the early diversification of teleost fishes.</title>
        <authorList>
            <person name="Parey E."/>
            <person name="Louis A."/>
            <person name="Montfort J."/>
            <person name="Bouchez O."/>
            <person name="Roques C."/>
            <person name="Iampietro C."/>
            <person name="Lluch J."/>
            <person name="Castinel A."/>
            <person name="Donnadieu C."/>
            <person name="Desvignes T."/>
            <person name="Floi Bucao C."/>
            <person name="Jouanno E."/>
            <person name="Wen M."/>
            <person name="Mejri S."/>
            <person name="Dirks R."/>
            <person name="Jansen H."/>
            <person name="Henkel C."/>
            <person name="Chen W.J."/>
            <person name="Zahm M."/>
            <person name="Cabau C."/>
            <person name="Klopp C."/>
            <person name="Thompson A.W."/>
            <person name="Robinson-Rechavi M."/>
            <person name="Braasch I."/>
            <person name="Lecointre G."/>
            <person name="Bobe J."/>
            <person name="Postlethwait J.H."/>
            <person name="Berthelot C."/>
            <person name="Roest Crollius H."/>
            <person name="Guiguen Y."/>
        </authorList>
    </citation>
    <scope>NUCLEOTIDE SEQUENCE</scope>
    <source>
        <strain evidence="16">WJC10195</strain>
    </source>
</reference>
<protein>
    <recommendedName>
        <fullName evidence="15">G-protein coupled receptors family 1 profile domain-containing protein</fullName>
    </recommendedName>
</protein>
<feature type="domain" description="G-protein coupled receptors family 1 profile" evidence="15">
    <location>
        <begin position="158"/>
        <end position="299"/>
    </location>
</feature>
<keyword evidence="5" id="KW-0552">Olfaction</keyword>
<keyword evidence="10 13" id="KW-0675">Receptor</keyword>
<dbReference type="SUPFAM" id="SSF81321">
    <property type="entry name" value="Family A G protein-coupled receptor-like"/>
    <property type="match status" value="1"/>
</dbReference>
<feature type="transmembrane region" description="Helical" evidence="14">
    <location>
        <begin position="175"/>
        <end position="196"/>
    </location>
</feature>
<dbReference type="Proteomes" id="UP001152622">
    <property type="component" value="Chromosome 14"/>
</dbReference>
<name>A0A9Q1EPP6_SYNKA</name>
<dbReference type="InterPro" id="IPR000725">
    <property type="entry name" value="Olfact_rcpt"/>
</dbReference>
<evidence type="ECO:0000256" key="7">
    <source>
        <dbReference type="ARBA" id="ARBA00023040"/>
    </source>
</evidence>
<keyword evidence="3" id="KW-0716">Sensory transduction</keyword>
<dbReference type="InterPro" id="IPR050939">
    <property type="entry name" value="Olfactory_GPCR1"/>
</dbReference>
<dbReference type="GO" id="GO:0004930">
    <property type="term" value="F:G protein-coupled receptor activity"/>
    <property type="evidence" value="ECO:0007669"/>
    <property type="project" value="UniProtKB-KW"/>
</dbReference>
<evidence type="ECO:0000256" key="1">
    <source>
        <dbReference type="ARBA" id="ARBA00004651"/>
    </source>
</evidence>
<dbReference type="GO" id="GO:0005886">
    <property type="term" value="C:plasma membrane"/>
    <property type="evidence" value="ECO:0007669"/>
    <property type="project" value="UniProtKB-SubCell"/>
</dbReference>
<sequence>MHWLLEEPLVYGAHLDIACGATPGLTELLCTTGAVRLWCIADLAGPGLHASEVVASHLGVRSVRFMQTVLNRWREALTEPEWALLTDYLAGNKSDIASDPFPELSLAPDLNGLEYNGPILDFGDCEGVGMSTMKGLHPEYDELMGAFFFLIYVTTVAGNSLLVMLFFIERRLQKPMYIIMLSLAFSDIGFCTVALPKAIARYWLEDSAILFHVCIFQGFLIHYFGTLNSLIMMSMSLDRYLAICFPLRYPVLMTNRIMGALTALSWVTAVITPGNTLAYTSLMPFCGPNRIIHCYCDTL</sequence>
<dbReference type="InterPro" id="IPR017452">
    <property type="entry name" value="GPCR_Rhodpsn_7TM"/>
</dbReference>
<evidence type="ECO:0000313" key="16">
    <source>
        <dbReference type="EMBL" id="KAJ8342649.1"/>
    </source>
</evidence>
<evidence type="ECO:0000313" key="17">
    <source>
        <dbReference type="Proteomes" id="UP001152622"/>
    </source>
</evidence>
<dbReference type="AlphaFoldDB" id="A0A9Q1EPP6"/>
<dbReference type="PANTHER" id="PTHR24242">
    <property type="entry name" value="G-PROTEIN COUPLED RECEPTOR"/>
    <property type="match status" value="1"/>
</dbReference>
<dbReference type="InterPro" id="IPR000276">
    <property type="entry name" value="GPCR_Rhodpsn"/>
</dbReference>
<evidence type="ECO:0000256" key="5">
    <source>
        <dbReference type="ARBA" id="ARBA00022725"/>
    </source>
</evidence>
<dbReference type="EMBL" id="JAINUF010000014">
    <property type="protein sequence ID" value="KAJ8342649.1"/>
    <property type="molecule type" value="Genomic_DNA"/>
</dbReference>
<evidence type="ECO:0000256" key="2">
    <source>
        <dbReference type="ARBA" id="ARBA00022475"/>
    </source>
</evidence>
<evidence type="ECO:0000256" key="3">
    <source>
        <dbReference type="ARBA" id="ARBA00022606"/>
    </source>
</evidence>
<evidence type="ECO:0000256" key="6">
    <source>
        <dbReference type="ARBA" id="ARBA00022989"/>
    </source>
</evidence>
<evidence type="ECO:0000256" key="4">
    <source>
        <dbReference type="ARBA" id="ARBA00022692"/>
    </source>
</evidence>
<accession>A0A9Q1EPP6</accession>